<evidence type="ECO:0000313" key="1">
    <source>
        <dbReference type="EMBL" id="KAE9539374.1"/>
    </source>
</evidence>
<protein>
    <submittedName>
        <fullName evidence="1">Uncharacterized protein</fullName>
    </submittedName>
</protein>
<comment type="caution">
    <text evidence="1">The sequence shown here is derived from an EMBL/GenBank/DDBJ whole genome shotgun (WGS) entry which is preliminary data.</text>
</comment>
<proteinExistence type="predicted"/>
<dbReference type="EMBL" id="VYZN01000014">
    <property type="protein sequence ID" value="KAE9539374.1"/>
    <property type="molecule type" value="Genomic_DNA"/>
</dbReference>
<accession>A0A6G0TUU5</accession>
<organism evidence="1 2">
    <name type="scientific">Aphis glycines</name>
    <name type="common">Soybean aphid</name>
    <dbReference type="NCBI Taxonomy" id="307491"/>
    <lineage>
        <taxon>Eukaryota</taxon>
        <taxon>Metazoa</taxon>
        <taxon>Ecdysozoa</taxon>
        <taxon>Arthropoda</taxon>
        <taxon>Hexapoda</taxon>
        <taxon>Insecta</taxon>
        <taxon>Pterygota</taxon>
        <taxon>Neoptera</taxon>
        <taxon>Paraneoptera</taxon>
        <taxon>Hemiptera</taxon>
        <taxon>Sternorrhyncha</taxon>
        <taxon>Aphidomorpha</taxon>
        <taxon>Aphidoidea</taxon>
        <taxon>Aphididae</taxon>
        <taxon>Aphidini</taxon>
        <taxon>Aphis</taxon>
        <taxon>Aphis</taxon>
    </lineage>
</organism>
<evidence type="ECO:0000313" key="2">
    <source>
        <dbReference type="Proteomes" id="UP000475862"/>
    </source>
</evidence>
<sequence>MLVYSLQLTQVKLKSCLYTSFNQNESNSKEFLLEKNKRDKITVKRPSLNIVYRSVMYKYILLGYSFRVNGPDASYVRIHNKVSTYYISKSMKNNPENKRYMMYISFIHHSHERKCENATFVFSVWRHKGKRFPHIRIEWFGSHSNVSCFKTTGHLPVSVVTPIDTNVFISNENTVITGTLNLYWNKSGFFYKPVIHFKINNYFERDIQIGLFLKMCIYIPSACKKKIKTIYSNIIRPRSSVFSKLMNTLYKTEPINYHVNRYSFVAFHVTDAGHAIAVLVLKHHAPRRRLIIGNDDLICVLKKKNGLNDTENV</sequence>
<keyword evidence="2" id="KW-1185">Reference proteome</keyword>
<gene>
    <name evidence="1" type="ORF">AGLY_004626</name>
</gene>
<dbReference type="AlphaFoldDB" id="A0A6G0TUU5"/>
<reference evidence="1 2" key="1">
    <citation type="submission" date="2019-08" db="EMBL/GenBank/DDBJ databases">
        <title>The genome of the soybean aphid Biotype 1, its phylome, world population structure and adaptation to the North American continent.</title>
        <authorList>
            <person name="Giordano R."/>
            <person name="Donthu R.K."/>
            <person name="Hernandez A.G."/>
            <person name="Wright C.L."/>
            <person name="Zimin A.V."/>
        </authorList>
    </citation>
    <scope>NUCLEOTIDE SEQUENCE [LARGE SCALE GENOMIC DNA]</scope>
    <source>
        <tissue evidence="1">Whole aphids</tissue>
    </source>
</reference>
<name>A0A6G0TUU5_APHGL</name>
<dbReference type="Proteomes" id="UP000475862">
    <property type="component" value="Unassembled WGS sequence"/>
</dbReference>